<name>A0A0W0EV72_MONRR</name>
<keyword evidence="1" id="KW-0732">Signal</keyword>
<feature type="chain" id="PRO_5006901164" evidence="1">
    <location>
        <begin position="21"/>
        <end position="197"/>
    </location>
</feature>
<gene>
    <name evidence="2" type="ORF">WG66_19481</name>
</gene>
<evidence type="ECO:0000256" key="1">
    <source>
        <dbReference type="SAM" id="SignalP"/>
    </source>
</evidence>
<dbReference type="Proteomes" id="UP000054988">
    <property type="component" value="Unassembled WGS sequence"/>
</dbReference>
<evidence type="ECO:0000313" key="2">
    <source>
        <dbReference type="EMBL" id="KTB27976.1"/>
    </source>
</evidence>
<reference evidence="2 3" key="1">
    <citation type="submission" date="2015-12" db="EMBL/GenBank/DDBJ databases">
        <title>Draft genome sequence of Moniliophthora roreri, the causal agent of frosty pod rot of cacao.</title>
        <authorList>
            <person name="Aime M.C."/>
            <person name="Diaz-Valderrama J.R."/>
            <person name="Kijpornyongpan T."/>
            <person name="Phillips-Mora W."/>
        </authorList>
    </citation>
    <scope>NUCLEOTIDE SEQUENCE [LARGE SCALE GENOMIC DNA]</scope>
    <source>
        <strain evidence="2 3">MCA 2952</strain>
    </source>
</reference>
<comment type="caution">
    <text evidence="2">The sequence shown here is derived from an EMBL/GenBank/DDBJ whole genome shotgun (WGS) entry which is preliminary data.</text>
</comment>
<evidence type="ECO:0000313" key="3">
    <source>
        <dbReference type="Proteomes" id="UP000054988"/>
    </source>
</evidence>
<dbReference type="EMBL" id="LATX01002510">
    <property type="protein sequence ID" value="KTB27976.1"/>
    <property type="molecule type" value="Genomic_DNA"/>
</dbReference>
<dbReference type="eggNOG" id="KOG3276">
    <property type="taxonomic scope" value="Eukaryota"/>
</dbReference>
<protein>
    <submittedName>
        <fullName evidence="2">Uncharacterized protein</fullName>
    </submittedName>
</protein>
<organism evidence="2 3">
    <name type="scientific">Moniliophthora roreri</name>
    <name type="common">Frosty pod rot fungus</name>
    <name type="synonym">Monilia roreri</name>
    <dbReference type="NCBI Taxonomy" id="221103"/>
    <lineage>
        <taxon>Eukaryota</taxon>
        <taxon>Fungi</taxon>
        <taxon>Dikarya</taxon>
        <taxon>Basidiomycota</taxon>
        <taxon>Agaricomycotina</taxon>
        <taxon>Agaricomycetes</taxon>
        <taxon>Agaricomycetidae</taxon>
        <taxon>Agaricales</taxon>
        <taxon>Marasmiineae</taxon>
        <taxon>Marasmiaceae</taxon>
        <taxon>Moniliophthora</taxon>
    </lineage>
</organism>
<accession>A0A0W0EV72</accession>
<feature type="signal peptide" evidence="1">
    <location>
        <begin position="1"/>
        <end position="20"/>
    </location>
</feature>
<sequence>MVVISSLLVSFVAFLAFASAKEPENSLALNPNFAHLASRDTCSSPPLRSRTFYSDCLEKHFQCGLEGYPIGYGFKYCTKFSTPENLARFSQKGQAWMWSTMHCLQLALVPELQLLATSPGACDSLEEKAFDTHASCYVSSGLCTLPPSDWLVIVDIVGLSTLFGSWDALKESLEASGGCFELFAWIIERKLKEGWPF</sequence>
<dbReference type="AlphaFoldDB" id="A0A0W0EV72"/>
<proteinExistence type="predicted"/>